<dbReference type="EMBL" id="MHHR01000030">
    <property type="protein sequence ID" value="OGY33431.1"/>
    <property type="molecule type" value="Genomic_DNA"/>
</dbReference>
<accession>A0A1G1X0W0</accession>
<feature type="transmembrane region" description="Helical" evidence="7">
    <location>
        <begin position="12"/>
        <end position="33"/>
    </location>
</feature>
<comment type="similarity">
    <text evidence="2 6">Belongs to the ABC-3 integral membrane protein family.</text>
</comment>
<evidence type="ECO:0000256" key="6">
    <source>
        <dbReference type="RuleBase" id="RU003943"/>
    </source>
</evidence>
<dbReference type="InterPro" id="IPR001626">
    <property type="entry name" value="ABC_TroCD"/>
</dbReference>
<dbReference type="Pfam" id="PF00950">
    <property type="entry name" value="ABC-3"/>
    <property type="match status" value="1"/>
</dbReference>
<evidence type="ECO:0000256" key="5">
    <source>
        <dbReference type="ARBA" id="ARBA00023136"/>
    </source>
</evidence>
<dbReference type="PANTHER" id="PTHR30477">
    <property type="entry name" value="ABC-TRANSPORTER METAL-BINDING PROTEIN"/>
    <property type="match status" value="1"/>
</dbReference>
<dbReference type="InterPro" id="IPR037294">
    <property type="entry name" value="ABC_BtuC-like"/>
</dbReference>
<dbReference type="AlphaFoldDB" id="A0A1G1X0W0"/>
<gene>
    <name evidence="8" type="ORF">A3D99_04790</name>
</gene>
<feature type="transmembrane region" description="Helical" evidence="7">
    <location>
        <begin position="219"/>
        <end position="238"/>
    </location>
</feature>
<dbReference type="GO" id="GO:0010043">
    <property type="term" value="P:response to zinc ion"/>
    <property type="evidence" value="ECO:0007669"/>
    <property type="project" value="TreeGrafter"/>
</dbReference>
<keyword evidence="3 6" id="KW-0812">Transmembrane</keyword>
<feature type="transmembrane region" description="Helical" evidence="7">
    <location>
        <begin position="88"/>
        <end position="112"/>
    </location>
</feature>
<feature type="transmembrane region" description="Helical" evidence="7">
    <location>
        <begin position="244"/>
        <end position="261"/>
    </location>
</feature>
<sequence length="263" mass="27089">MLEIFEYSFMVRAFAAGAVIGILAPLIGSFLVARRYSLIADSLSHVSLAGVAIGLLTGIYPVYTAIAASVVAAIIIERLRASKRVSGDSALAIFLSAGLAVAITLLGLAGGFTVDLFSYLFGSITTVREVDVLHIGILGIVVGGAIALLYKELVFVSFDEEVAQVSGIPAKALNTVLVVLTAVTVALSMRIVGALLVGALMVIPVVAAMQIAKSFKATIWYAIAIGLASVISGLFAAYYLDIPAGGAVVLASLALLGISMVKK</sequence>
<feature type="transmembrane region" description="Helical" evidence="7">
    <location>
        <begin position="53"/>
        <end position="76"/>
    </location>
</feature>
<dbReference type="GO" id="GO:0055085">
    <property type="term" value="P:transmembrane transport"/>
    <property type="evidence" value="ECO:0007669"/>
    <property type="project" value="InterPro"/>
</dbReference>
<evidence type="ECO:0000256" key="2">
    <source>
        <dbReference type="ARBA" id="ARBA00008034"/>
    </source>
</evidence>
<name>A0A1G1X0W0_9BACT</name>
<feature type="transmembrane region" description="Helical" evidence="7">
    <location>
        <begin position="132"/>
        <end position="150"/>
    </location>
</feature>
<dbReference type="GO" id="GO:0043190">
    <property type="term" value="C:ATP-binding cassette (ABC) transporter complex"/>
    <property type="evidence" value="ECO:0007669"/>
    <property type="project" value="InterPro"/>
</dbReference>
<evidence type="ECO:0000313" key="9">
    <source>
        <dbReference type="Proteomes" id="UP000177528"/>
    </source>
</evidence>
<evidence type="ECO:0000256" key="4">
    <source>
        <dbReference type="ARBA" id="ARBA00022989"/>
    </source>
</evidence>
<dbReference type="PANTHER" id="PTHR30477:SF0">
    <property type="entry name" value="METAL TRANSPORT SYSTEM MEMBRANE PROTEIN TM_0125-RELATED"/>
    <property type="match status" value="1"/>
</dbReference>
<comment type="subcellular location">
    <subcellularLocation>
        <location evidence="6">Cell membrane</location>
        <topology evidence="6">Multi-pass membrane protein</topology>
    </subcellularLocation>
    <subcellularLocation>
        <location evidence="1">Membrane</location>
        <topology evidence="1">Multi-pass membrane protein</topology>
    </subcellularLocation>
</comment>
<evidence type="ECO:0000256" key="7">
    <source>
        <dbReference type="SAM" id="Phobius"/>
    </source>
</evidence>
<dbReference type="Proteomes" id="UP000177528">
    <property type="component" value="Unassembled WGS sequence"/>
</dbReference>
<keyword evidence="4 7" id="KW-1133">Transmembrane helix</keyword>
<proteinExistence type="inferred from homology"/>
<dbReference type="SUPFAM" id="SSF81345">
    <property type="entry name" value="ABC transporter involved in vitamin B12 uptake, BtuC"/>
    <property type="match status" value="1"/>
</dbReference>
<feature type="transmembrane region" description="Helical" evidence="7">
    <location>
        <begin position="191"/>
        <end position="212"/>
    </location>
</feature>
<organism evidence="8 9">
    <name type="scientific">Candidatus Andersenbacteria bacterium RIFCSPHIGHO2_12_FULL_45_11</name>
    <dbReference type="NCBI Taxonomy" id="1797281"/>
    <lineage>
        <taxon>Bacteria</taxon>
        <taxon>Candidatus Anderseniibacteriota</taxon>
    </lineage>
</organism>
<evidence type="ECO:0000313" key="8">
    <source>
        <dbReference type="EMBL" id="OGY33431.1"/>
    </source>
</evidence>
<comment type="caution">
    <text evidence="8">The sequence shown here is derived from an EMBL/GenBank/DDBJ whole genome shotgun (WGS) entry which is preliminary data.</text>
</comment>
<evidence type="ECO:0000256" key="1">
    <source>
        <dbReference type="ARBA" id="ARBA00004141"/>
    </source>
</evidence>
<dbReference type="Gene3D" id="1.10.3470.10">
    <property type="entry name" value="ABC transporter involved in vitamin B12 uptake, BtuC"/>
    <property type="match status" value="1"/>
</dbReference>
<keyword evidence="6" id="KW-0813">Transport</keyword>
<reference evidence="8 9" key="1">
    <citation type="journal article" date="2016" name="Nat. Commun.">
        <title>Thousands of microbial genomes shed light on interconnected biogeochemical processes in an aquifer system.</title>
        <authorList>
            <person name="Anantharaman K."/>
            <person name="Brown C.T."/>
            <person name="Hug L.A."/>
            <person name="Sharon I."/>
            <person name="Castelle C.J."/>
            <person name="Probst A.J."/>
            <person name="Thomas B.C."/>
            <person name="Singh A."/>
            <person name="Wilkins M.J."/>
            <person name="Karaoz U."/>
            <person name="Brodie E.L."/>
            <person name="Williams K.H."/>
            <person name="Hubbard S.S."/>
            <person name="Banfield J.F."/>
        </authorList>
    </citation>
    <scope>NUCLEOTIDE SEQUENCE [LARGE SCALE GENOMIC DNA]</scope>
</reference>
<protein>
    <submittedName>
        <fullName evidence="8">Metal ABC transporter permease</fullName>
    </submittedName>
</protein>
<keyword evidence="5 7" id="KW-0472">Membrane</keyword>
<evidence type="ECO:0000256" key="3">
    <source>
        <dbReference type="ARBA" id="ARBA00022692"/>
    </source>
</evidence>